<organism evidence="2 3">
    <name type="scientific">Lactarius akahatsu</name>
    <dbReference type="NCBI Taxonomy" id="416441"/>
    <lineage>
        <taxon>Eukaryota</taxon>
        <taxon>Fungi</taxon>
        <taxon>Dikarya</taxon>
        <taxon>Basidiomycota</taxon>
        <taxon>Agaricomycotina</taxon>
        <taxon>Agaricomycetes</taxon>
        <taxon>Russulales</taxon>
        <taxon>Russulaceae</taxon>
        <taxon>Lactarius</taxon>
    </lineage>
</organism>
<gene>
    <name evidence="2" type="ORF">EDB92DRAFT_1851546</name>
</gene>
<evidence type="ECO:0000313" key="2">
    <source>
        <dbReference type="EMBL" id="KAH8993912.1"/>
    </source>
</evidence>
<dbReference type="AlphaFoldDB" id="A0AAD4LKA9"/>
<protein>
    <submittedName>
        <fullName evidence="2">Uncharacterized protein</fullName>
    </submittedName>
</protein>
<accession>A0AAD4LKA9</accession>
<proteinExistence type="predicted"/>
<reference evidence="2" key="1">
    <citation type="submission" date="2022-01" db="EMBL/GenBank/DDBJ databases">
        <title>Comparative genomics reveals a dynamic genome evolution in the ectomycorrhizal milk-cap (Lactarius) mushrooms.</title>
        <authorList>
            <consortium name="DOE Joint Genome Institute"/>
            <person name="Lebreton A."/>
            <person name="Tang N."/>
            <person name="Kuo A."/>
            <person name="LaButti K."/>
            <person name="Drula E."/>
            <person name="Barry K."/>
            <person name="Clum A."/>
            <person name="Lipzen A."/>
            <person name="Mousain D."/>
            <person name="Ng V."/>
            <person name="Wang R."/>
            <person name="Wang X."/>
            <person name="Dai Y."/>
            <person name="Henrissat B."/>
            <person name="Grigoriev I.V."/>
            <person name="Guerin-Laguette A."/>
            <person name="Yu F."/>
            <person name="Martin F.M."/>
        </authorList>
    </citation>
    <scope>NUCLEOTIDE SEQUENCE</scope>
    <source>
        <strain evidence="2">QP</strain>
    </source>
</reference>
<dbReference type="Proteomes" id="UP001201163">
    <property type="component" value="Unassembled WGS sequence"/>
</dbReference>
<evidence type="ECO:0000313" key="3">
    <source>
        <dbReference type="Proteomes" id="UP001201163"/>
    </source>
</evidence>
<dbReference type="EMBL" id="JAKELL010000016">
    <property type="protein sequence ID" value="KAH8993912.1"/>
    <property type="molecule type" value="Genomic_DNA"/>
</dbReference>
<evidence type="ECO:0000256" key="1">
    <source>
        <dbReference type="SAM" id="MobiDB-lite"/>
    </source>
</evidence>
<name>A0AAD4LKA9_9AGAM</name>
<feature type="region of interest" description="Disordered" evidence="1">
    <location>
        <begin position="106"/>
        <end position="126"/>
    </location>
</feature>
<sequence length="175" mass="18233">MLVCALLGLSQLKNSWQYFSIMHGVDCPTERTKTQRISAGHGMTNIATSVDSAAETLAGALADVAKSMSSASASDAHTLVGALTGVVNAIRPPTPQLLLAPPTFAPPPSTLSKTKRASPTTTSPAPQIVSLQAQSLQVLTSRSGPEVRAKLSFRARWKSSGVSSNGGFLDTRKST</sequence>
<feature type="compositionally biased region" description="Polar residues" evidence="1">
    <location>
        <begin position="117"/>
        <end position="126"/>
    </location>
</feature>
<keyword evidence="3" id="KW-1185">Reference proteome</keyword>
<comment type="caution">
    <text evidence="2">The sequence shown here is derived from an EMBL/GenBank/DDBJ whole genome shotgun (WGS) entry which is preliminary data.</text>
</comment>